<sequence>MARAADSVAPRMRATKNKKKKKKKTRARHTRKLCAACARGPDCTSHLARQMRARMGGARPLSIRRGAAEHSTRGSCVPRVPEAQTA</sequence>
<reference evidence="2" key="1">
    <citation type="journal article" date="2022" name="bioRxiv">
        <title>Sequencing and chromosome-scale assembly of the giantPleurodeles waltlgenome.</title>
        <authorList>
            <person name="Brown T."/>
            <person name="Elewa A."/>
            <person name="Iarovenko S."/>
            <person name="Subramanian E."/>
            <person name="Araus A.J."/>
            <person name="Petzold A."/>
            <person name="Susuki M."/>
            <person name="Suzuki K.-i.T."/>
            <person name="Hayashi T."/>
            <person name="Toyoda A."/>
            <person name="Oliveira C."/>
            <person name="Osipova E."/>
            <person name="Leigh N.D."/>
            <person name="Simon A."/>
            <person name="Yun M.H."/>
        </authorList>
    </citation>
    <scope>NUCLEOTIDE SEQUENCE</scope>
    <source>
        <strain evidence="2">20211129_DDA</strain>
        <tissue evidence="2">Liver</tissue>
    </source>
</reference>
<dbReference type="EMBL" id="JANPWB010000011">
    <property type="protein sequence ID" value="KAJ1127478.1"/>
    <property type="molecule type" value="Genomic_DNA"/>
</dbReference>
<protein>
    <submittedName>
        <fullName evidence="2">Uncharacterized protein</fullName>
    </submittedName>
</protein>
<feature type="region of interest" description="Disordered" evidence="1">
    <location>
        <begin position="62"/>
        <end position="86"/>
    </location>
</feature>
<evidence type="ECO:0000313" key="3">
    <source>
        <dbReference type="Proteomes" id="UP001066276"/>
    </source>
</evidence>
<dbReference type="AlphaFoldDB" id="A0AAV7PGT8"/>
<accession>A0AAV7PGT8</accession>
<gene>
    <name evidence="2" type="ORF">NDU88_005877</name>
</gene>
<dbReference type="Proteomes" id="UP001066276">
    <property type="component" value="Chromosome 7"/>
</dbReference>
<comment type="caution">
    <text evidence="2">The sequence shown here is derived from an EMBL/GenBank/DDBJ whole genome shotgun (WGS) entry which is preliminary data.</text>
</comment>
<feature type="compositionally biased region" description="Basic residues" evidence="1">
    <location>
        <begin position="13"/>
        <end position="31"/>
    </location>
</feature>
<evidence type="ECO:0000313" key="2">
    <source>
        <dbReference type="EMBL" id="KAJ1127478.1"/>
    </source>
</evidence>
<evidence type="ECO:0000256" key="1">
    <source>
        <dbReference type="SAM" id="MobiDB-lite"/>
    </source>
</evidence>
<proteinExistence type="predicted"/>
<feature type="region of interest" description="Disordered" evidence="1">
    <location>
        <begin position="1"/>
        <end position="31"/>
    </location>
</feature>
<name>A0AAV7PGT8_PLEWA</name>
<organism evidence="2 3">
    <name type="scientific">Pleurodeles waltl</name>
    <name type="common">Iberian ribbed newt</name>
    <dbReference type="NCBI Taxonomy" id="8319"/>
    <lineage>
        <taxon>Eukaryota</taxon>
        <taxon>Metazoa</taxon>
        <taxon>Chordata</taxon>
        <taxon>Craniata</taxon>
        <taxon>Vertebrata</taxon>
        <taxon>Euteleostomi</taxon>
        <taxon>Amphibia</taxon>
        <taxon>Batrachia</taxon>
        <taxon>Caudata</taxon>
        <taxon>Salamandroidea</taxon>
        <taxon>Salamandridae</taxon>
        <taxon>Pleurodelinae</taxon>
        <taxon>Pleurodeles</taxon>
    </lineage>
</organism>
<keyword evidence="3" id="KW-1185">Reference proteome</keyword>